<comment type="caution">
    <text evidence="2">The sequence shown here is derived from an EMBL/GenBank/DDBJ whole genome shotgun (WGS) entry which is preliminary data.</text>
</comment>
<sequence length="222" mass="21671">MDDDRRSRGPWDRVLPGIAHGPSWARALLLRRALAMLLALAALVVALLPDPADERVPVLVAVRDLAAGGPIGPADVAVAGWPPALAPGGVLRAVAEADGRVAAGPVRAGEPITDLRLIGPGLAARTGGPGASAVPVRPADPAVAGLLTPGSRVDVIAGGPEGPRVLAARAGVVAVLPDTPSGPGAAAGPAGPGPLVLVALPEAEATAVAAATLAGEVTVTLR</sequence>
<dbReference type="Proteomes" id="UP001501414">
    <property type="component" value="Unassembled WGS sequence"/>
</dbReference>
<dbReference type="EMBL" id="BAAAJK010000034">
    <property type="protein sequence ID" value="GAA1397623.1"/>
    <property type="molecule type" value="Genomic_DNA"/>
</dbReference>
<dbReference type="SMART" id="SM00858">
    <property type="entry name" value="SAF"/>
    <property type="match status" value="1"/>
</dbReference>
<evidence type="ECO:0000313" key="2">
    <source>
        <dbReference type="EMBL" id="GAA1397623.1"/>
    </source>
</evidence>
<dbReference type="Pfam" id="PF08666">
    <property type="entry name" value="SAF"/>
    <property type="match status" value="1"/>
</dbReference>
<evidence type="ECO:0000313" key="3">
    <source>
        <dbReference type="Proteomes" id="UP001501414"/>
    </source>
</evidence>
<gene>
    <name evidence="2" type="ORF">GCM10009613_50590</name>
</gene>
<protein>
    <recommendedName>
        <fullName evidence="1">SAF domain-containing protein</fullName>
    </recommendedName>
</protein>
<dbReference type="CDD" id="cd11614">
    <property type="entry name" value="SAF_CpaB_FlgA_like"/>
    <property type="match status" value="1"/>
</dbReference>
<name>A0ABN1Y4F8_9PSEU</name>
<organism evidence="2 3">
    <name type="scientific">Pseudonocardia kongjuensis</name>
    <dbReference type="NCBI Taxonomy" id="102227"/>
    <lineage>
        <taxon>Bacteria</taxon>
        <taxon>Bacillati</taxon>
        <taxon>Actinomycetota</taxon>
        <taxon>Actinomycetes</taxon>
        <taxon>Pseudonocardiales</taxon>
        <taxon>Pseudonocardiaceae</taxon>
        <taxon>Pseudonocardia</taxon>
    </lineage>
</organism>
<feature type="domain" description="SAF" evidence="1">
    <location>
        <begin position="56"/>
        <end position="118"/>
    </location>
</feature>
<accession>A0ABN1Y4F8</accession>
<dbReference type="RefSeq" id="WP_344026814.1">
    <property type="nucleotide sequence ID" value="NZ_BAAAJK010000034.1"/>
</dbReference>
<keyword evidence="3" id="KW-1185">Reference proteome</keyword>
<evidence type="ECO:0000259" key="1">
    <source>
        <dbReference type="SMART" id="SM00858"/>
    </source>
</evidence>
<reference evidence="2 3" key="1">
    <citation type="journal article" date="2019" name="Int. J. Syst. Evol. Microbiol.">
        <title>The Global Catalogue of Microorganisms (GCM) 10K type strain sequencing project: providing services to taxonomists for standard genome sequencing and annotation.</title>
        <authorList>
            <consortium name="The Broad Institute Genomics Platform"/>
            <consortium name="The Broad Institute Genome Sequencing Center for Infectious Disease"/>
            <person name="Wu L."/>
            <person name="Ma J."/>
        </authorList>
    </citation>
    <scope>NUCLEOTIDE SEQUENCE [LARGE SCALE GENOMIC DNA]</scope>
    <source>
        <strain evidence="2 3">JCM 11896</strain>
    </source>
</reference>
<dbReference type="InterPro" id="IPR013974">
    <property type="entry name" value="SAF"/>
</dbReference>
<proteinExistence type="predicted"/>